<reference evidence="2 3" key="1">
    <citation type="submission" date="2018-07" db="EMBL/GenBank/DDBJ databases">
        <title>Halomonas rutogse sp. nov., isolated from Lake TangqianCo on Tibetan Plateau.</title>
        <authorList>
            <person name="Lu H."/>
            <person name="Xing P."/>
            <person name="Wu Q."/>
        </authorList>
    </citation>
    <scope>NUCLEOTIDE SEQUENCE [LARGE SCALE GENOMIC DNA]</scope>
    <source>
        <strain evidence="2 3">TQ8S</strain>
    </source>
</reference>
<dbReference type="EMBL" id="QPIJ01000001">
    <property type="protein sequence ID" value="RCV93716.1"/>
    <property type="molecule type" value="Genomic_DNA"/>
</dbReference>
<feature type="region of interest" description="Disordered" evidence="1">
    <location>
        <begin position="159"/>
        <end position="188"/>
    </location>
</feature>
<feature type="compositionally biased region" description="Basic and acidic residues" evidence="1">
    <location>
        <begin position="1"/>
        <end position="11"/>
    </location>
</feature>
<feature type="compositionally biased region" description="Low complexity" evidence="1">
    <location>
        <begin position="94"/>
        <end position="104"/>
    </location>
</feature>
<proteinExistence type="predicted"/>
<keyword evidence="3" id="KW-1185">Reference proteome</keyword>
<dbReference type="Proteomes" id="UP000253204">
    <property type="component" value="Unassembled WGS sequence"/>
</dbReference>
<gene>
    <name evidence="2" type="ORF">DU506_00755</name>
</gene>
<feature type="compositionally biased region" description="Basic and acidic residues" evidence="1">
    <location>
        <begin position="69"/>
        <end position="81"/>
    </location>
</feature>
<feature type="compositionally biased region" description="Pro residues" evidence="1">
    <location>
        <begin position="439"/>
        <end position="457"/>
    </location>
</feature>
<evidence type="ECO:0000256" key="1">
    <source>
        <dbReference type="SAM" id="MobiDB-lite"/>
    </source>
</evidence>
<dbReference type="AlphaFoldDB" id="A0A368UAQ7"/>
<sequence length="457" mass="50304">MATSEANRDEDQGSAVQYPMSTQSANDRPGPESTQGGGAHETQEQEREREEHNRREREEAAQSQEREDEAARAKRAQDRESAQANASQSAGPSAQRQGEPAAPQGPGGPGFVARVKRGARALRPGVNGLKYLAMFVIDAIATALRRLFGKITNQDLEQQRKEAQSTNAQLASDNKALHNEQSDLERDLQRKKDDFMEAKEKSRHAEILGAAESIKKAAEASAAQAKPGIGFTPSSETELMQRNDYADVEWKDLAWKSKLEGYLNGQVPAKELFSHRQLDAILDKNTITENGDFQYSGLTRESAEYAKERALELAERLTSGKPIASQDMSDALTCIAYLRLANEHRKGRGYNMIPKEDARKGVEQHAMQYCAFLRDSDLMPDGWPEDFSCELEEVVVEMLREQQAPANGQTSPIRAGISLGSTAHTDKKPNAETRALPPGENPKPGPNRPYPGLPGPT</sequence>
<evidence type="ECO:0000313" key="3">
    <source>
        <dbReference type="Proteomes" id="UP000253204"/>
    </source>
</evidence>
<comment type="caution">
    <text evidence="2">The sequence shown here is derived from an EMBL/GenBank/DDBJ whole genome shotgun (WGS) entry which is preliminary data.</text>
</comment>
<evidence type="ECO:0000313" key="2">
    <source>
        <dbReference type="EMBL" id="RCV93716.1"/>
    </source>
</evidence>
<feature type="region of interest" description="Disordered" evidence="1">
    <location>
        <begin position="402"/>
        <end position="457"/>
    </location>
</feature>
<feature type="compositionally biased region" description="Basic and acidic residues" evidence="1">
    <location>
        <begin position="175"/>
        <end position="188"/>
    </location>
</feature>
<name>A0A368UAQ7_9GAMM</name>
<feature type="compositionally biased region" description="Polar residues" evidence="1">
    <location>
        <begin position="82"/>
        <end position="92"/>
    </location>
</feature>
<feature type="region of interest" description="Disordered" evidence="1">
    <location>
        <begin position="1"/>
        <end position="112"/>
    </location>
</feature>
<organism evidence="2 3">
    <name type="scientific">Vreelandella rituensis</name>
    <dbReference type="NCBI Taxonomy" id="2282306"/>
    <lineage>
        <taxon>Bacteria</taxon>
        <taxon>Pseudomonadati</taxon>
        <taxon>Pseudomonadota</taxon>
        <taxon>Gammaproteobacteria</taxon>
        <taxon>Oceanospirillales</taxon>
        <taxon>Halomonadaceae</taxon>
        <taxon>Vreelandella</taxon>
    </lineage>
</organism>
<protein>
    <submittedName>
        <fullName evidence="2">Uncharacterized protein</fullName>
    </submittedName>
</protein>
<dbReference type="RefSeq" id="WP_114485044.1">
    <property type="nucleotide sequence ID" value="NZ_CBCSHM010000007.1"/>
</dbReference>
<accession>A0A368UAQ7</accession>
<feature type="compositionally biased region" description="Basic and acidic residues" evidence="1">
    <location>
        <begin position="41"/>
        <end position="60"/>
    </location>
</feature>